<dbReference type="CDD" id="cd07516">
    <property type="entry name" value="HAD_Pase"/>
    <property type="match status" value="1"/>
</dbReference>
<dbReference type="InterPro" id="IPR036412">
    <property type="entry name" value="HAD-like_sf"/>
</dbReference>
<keyword evidence="1" id="KW-0378">Hydrolase</keyword>
<dbReference type="GO" id="GO:0016791">
    <property type="term" value="F:phosphatase activity"/>
    <property type="evidence" value="ECO:0007669"/>
    <property type="project" value="TreeGrafter"/>
</dbReference>
<dbReference type="SFLD" id="SFLDG01144">
    <property type="entry name" value="C2.B.4:_PGP_Like"/>
    <property type="match status" value="1"/>
</dbReference>
<comment type="caution">
    <text evidence="1">The sequence shown here is derived from an EMBL/GenBank/DDBJ whole genome shotgun (WGS) entry which is preliminary data.</text>
</comment>
<dbReference type="NCBIfam" id="TIGR01484">
    <property type="entry name" value="HAD-SF-IIB"/>
    <property type="match status" value="1"/>
</dbReference>
<dbReference type="Gene3D" id="3.30.1240.10">
    <property type="match status" value="1"/>
</dbReference>
<dbReference type="Gene3D" id="3.40.50.1000">
    <property type="entry name" value="HAD superfamily/HAD-like"/>
    <property type="match status" value="1"/>
</dbReference>
<dbReference type="Pfam" id="PF08282">
    <property type="entry name" value="Hydrolase_3"/>
    <property type="match status" value="1"/>
</dbReference>
<keyword evidence="2" id="KW-1185">Reference proteome</keyword>
<evidence type="ECO:0000313" key="2">
    <source>
        <dbReference type="Proteomes" id="UP001084197"/>
    </source>
</evidence>
<dbReference type="Proteomes" id="UP001084197">
    <property type="component" value="Unassembled WGS sequence"/>
</dbReference>
<dbReference type="GO" id="GO:0000287">
    <property type="term" value="F:magnesium ion binding"/>
    <property type="evidence" value="ECO:0007669"/>
    <property type="project" value="TreeGrafter"/>
</dbReference>
<dbReference type="PROSITE" id="PS01229">
    <property type="entry name" value="COF_2"/>
    <property type="match status" value="1"/>
</dbReference>
<dbReference type="PANTHER" id="PTHR10000:SF55">
    <property type="entry name" value="5-AMINO-6-(5-PHOSPHO-D-RIBITYLAMINO)URACIL PHOSPHATASE YCSE"/>
    <property type="match status" value="1"/>
</dbReference>
<gene>
    <name evidence="1" type="ORF">OWO01_00705</name>
</gene>
<dbReference type="InterPro" id="IPR023214">
    <property type="entry name" value="HAD_sf"/>
</dbReference>
<reference evidence="1" key="1">
    <citation type="submission" date="2022-11" db="EMBL/GenBank/DDBJ databases">
        <title>WGS of Natronobacillus azotifigens 24KS-1, an anaerobic diazotrophic haloalkaliphile from soda-rich habitats.</title>
        <authorList>
            <person name="Sorokin D.Y."/>
            <person name="Merkel A.Y."/>
        </authorList>
    </citation>
    <scope>NUCLEOTIDE SEQUENCE</scope>
    <source>
        <strain evidence="1">24KS-1</strain>
    </source>
</reference>
<dbReference type="RefSeq" id="WP_268778491.1">
    <property type="nucleotide sequence ID" value="NZ_JAPRAT010000001.1"/>
</dbReference>
<accession>A0A9J6R7W2</accession>
<dbReference type="SFLD" id="SFLDS00003">
    <property type="entry name" value="Haloacid_Dehalogenase"/>
    <property type="match status" value="1"/>
</dbReference>
<dbReference type="PROSITE" id="PS01228">
    <property type="entry name" value="COF_1"/>
    <property type="match status" value="1"/>
</dbReference>
<organism evidence="1 2">
    <name type="scientific">Natronobacillus azotifigens</name>
    <dbReference type="NCBI Taxonomy" id="472978"/>
    <lineage>
        <taxon>Bacteria</taxon>
        <taxon>Bacillati</taxon>
        <taxon>Bacillota</taxon>
        <taxon>Bacilli</taxon>
        <taxon>Bacillales</taxon>
        <taxon>Bacillaceae</taxon>
        <taxon>Natronobacillus</taxon>
    </lineage>
</organism>
<dbReference type="EMBL" id="JAPRAT010000001">
    <property type="protein sequence ID" value="MCZ0701728.1"/>
    <property type="molecule type" value="Genomic_DNA"/>
</dbReference>
<dbReference type="AlphaFoldDB" id="A0A9J6R7W2"/>
<dbReference type="InterPro" id="IPR000150">
    <property type="entry name" value="Cof"/>
</dbReference>
<evidence type="ECO:0000313" key="1">
    <source>
        <dbReference type="EMBL" id="MCZ0701728.1"/>
    </source>
</evidence>
<proteinExistence type="predicted"/>
<dbReference type="GO" id="GO:0005829">
    <property type="term" value="C:cytosol"/>
    <property type="evidence" value="ECO:0007669"/>
    <property type="project" value="TreeGrafter"/>
</dbReference>
<dbReference type="SFLD" id="SFLDG01140">
    <property type="entry name" value="C2.B:_Phosphomannomutase_and_P"/>
    <property type="match status" value="1"/>
</dbReference>
<name>A0A9J6R7W2_9BACI</name>
<dbReference type="InterPro" id="IPR006379">
    <property type="entry name" value="HAD-SF_hydro_IIB"/>
</dbReference>
<sequence length="284" mass="31187">MKVIATDLDGTLLSTTGEISSRNAQAIRKAQEAGITVIVATGRSYHAAHKPLKQAGLTCPIICLNGANIYTENGTITRSIPLSKSVSKEILALCQEHQAYFELYTSRGVFSTDRKDFMKIIVNIILSSHPDVSAEEVEHRAQQRFQEDDFQFTNDFHALLEDQSLEVFKALAFSLEANGLDKIKAPFKDRDEVVVTSSGYDNAEFNHPEAQKGIALQLFLEDKNIDLADVMAIGDNYNDLSMLEIVGRGVAMGNAEQGVKNSCSFETLSNDEDGVAHAIETVLK</sequence>
<dbReference type="SUPFAM" id="SSF56784">
    <property type="entry name" value="HAD-like"/>
    <property type="match status" value="1"/>
</dbReference>
<dbReference type="NCBIfam" id="TIGR00099">
    <property type="entry name" value="Cof-subfamily"/>
    <property type="match status" value="1"/>
</dbReference>
<protein>
    <submittedName>
        <fullName evidence="1">Cof-type HAD-IIB family hydrolase</fullName>
    </submittedName>
</protein>
<dbReference type="PANTHER" id="PTHR10000">
    <property type="entry name" value="PHOSPHOSERINE PHOSPHATASE"/>
    <property type="match status" value="1"/>
</dbReference>